<keyword evidence="13" id="KW-1185">Reference proteome</keyword>
<keyword evidence="5 8" id="KW-0371">Homeobox</keyword>
<keyword evidence="6 10" id="KW-0804">Transcription</keyword>
<reference key="1">
    <citation type="submission" date="2019-01" db="UniProtKB">
        <authorList>
            <consortium name="RefSeq"/>
        </authorList>
    </citation>
    <scope>IDENTIFICATION</scope>
</reference>
<dbReference type="InParanoid" id="A0A3Q7PLG3"/>
<keyword evidence="3 10" id="KW-0805">Transcription regulation</keyword>
<dbReference type="AlphaFoldDB" id="A0A3Q7PLG3"/>
<dbReference type="GeneID" id="112815250"/>
<evidence type="ECO:0000256" key="10">
    <source>
        <dbReference type="RuleBase" id="RU361129"/>
    </source>
</evidence>
<protein>
    <recommendedName>
        <fullName evidence="10">One cut domain family member</fullName>
    </recommendedName>
</protein>
<dbReference type="CTD" id="390874"/>
<keyword evidence="4 8" id="KW-0238">DNA-binding</keyword>
<dbReference type="RefSeq" id="XP_025716841.1">
    <property type="nucleotide sequence ID" value="XM_025861056.1"/>
</dbReference>
<dbReference type="CDD" id="cd00086">
    <property type="entry name" value="homeodomain"/>
    <property type="match status" value="1"/>
</dbReference>
<dbReference type="Proteomes" id="UP000286641">
    <property type="component" value="Unplaced"/>
</dbReference>
<reference evidence="14" key="2">
    <citation type="submission" date="2025-08" db="UniProtKB">
        <authorList>
            <consortium name="RefSeq"/>
        </authorList>
    </citation>
    <scope>IDENTIFICATION</scope>
    <source>
        <tissue evidence="14">Blood</tissue>
    </source>
</reference>
<dbReference type="InterPro" id="IPR001356">
    <property type="entry name" value="HD"/>
</dbReference>
<proteinExistence type="inferred from homology"/>
<evidence type="ECO:0000256" key="7">
    <source>
        <dbReference type="ARBA" id="ARBA00023242"/>
    </source>
</evidence>
<evidence type="ECO:0000256" key="2">
    <source>
        <dbReference type="ARBA" id="ARBA00008190"/>
    </source>
</evidence>
<gene>
    <name evidence="14" type="primary">ONECUT3</name>
</gene>
<comment type="similarity">
    <text evidence="2 10">Belongs to the CUT homeobox family.</text>
</comment>
<dbReference type="SUPFAM" id="SSF46689">
    <property type="entry name" value="Homeodomain-like"/>
    <property type="match status" value="1"/>
</dbReference>
<dbReference type="InterPro" id="IPR010982">
    <property type="entry name" value="Lambda_DNA-bd_dom_sf"/>
</dbReference>
<dbReference type="Gene3D" id="1.10.10.60">
    <property type="entry name" value="Homeodomain-like"/>
    <property type="match status" value="1"/>
</dbReference>
<dbReference type="Pfam" id="PF02376">
    <property type="entry name" value="CUT"/>
    <property type="match status" value="1"/>
</dbReference>
<keyword evidence="7 8" id="KW-0539">Nucleus</keyword>
<dbReference type="Gene3D" id="1.10.260.40">
    <property type="entry name" value="lambda repressor-like DNA-binding domains"/>
    <property type="match status" value="1"/>
</dbReference>
<dbReference type="InterPro" id="IPR003350">
    <property type="entry name" value="CUT_dom"/>
</dbReference>
<sequence>MELSLESLGGLHGVAHAQAGELLSPGHARSAAAQHRGLVAPGRPGLVAGMGPGAGGGGGGPGAGAAAEEINTKEVAQRITAELKRYSIPQAIFAQRILCRSQGTLSDLLRNPKPWSKLKSGRETFRRMWKWLQEPEFQRMSALRLAACKRKEQEQQKERALQPKKQRLVFTDLQRRTLIAIFKENKRPSKEMQVTISQQLGLELNTVSNFFMNARRRCMNRWAEEPGAAPAGPAGAAATFSKA</sequence>
<dbReference type="PANTHER" id="PTHR14057:SF34">
    <property type="entry name" value="ONE CUT DOMAIN FAMILY MEMBER 3"/>
    <property type="match status" value="1"/>
</dbReference>
<organism evidence="13 14">
    <name type="scientific">Callorhinus ursinus</name>
    <name type="common">Northern fur seal</name>
    <dbReference type="NCBI Taxonomy" id="34884"/>
    <lineage>
        <taxon>Eukaryota</taxon>
        <taxon>Metazoa</taxon>
        <taxon>Chordata</taxon>
        <taxon>Craniata</taxon>
        <taxon>Vertebrata</taxon>
        <taxon>Euteleostomi</taxon>
        <taxon>Mammalia</taxon>
        <taxon>Eutheria</taxon>
        <taxon>Laurasiatheria</taxon>
        <taxon>Carnivora</taxon>
        <taxon>Caniformia</taxon>
        <taxon>Pinnipedia</taxon>
        <taxon>Otariidae</taxon>
        <taxon>Callorhinus</taxon>
    </lineage>
</organism>
<evidence type="ECO:0000259" key="12">
    <source>
        <dbReference type="PROSITE" id="PS51042"/>
    </source>
</evidence>
<feature type="DNA-binding region" description="Homeobox" evidence="8">
    <location>
        <begin position="163"/>
        <end position="222"/>
    </location>
</feature>
<evidence type="ECO:0000313" key="14">
    <source>
        <dbReference type="RefSeq" id="XP_025716841.1"/>
    </source>
</evidence>
<comment type="subcellular location">
    <subcellularLocation>
        <location evidence="1 8 9">Nucleus</location>
    </subcellularLocation>
</comment>
<evidence type="ECO:0000259" key="11">
    <source>
        <dbReference type="PROSITE" id="PS50071"/>
    </source>
</evidence>
<dbReference type="GO" id="GO:0000978">
    <property type="term" value="F:RNA polymerase II cis-regulatory region sequence-specific DNA binding"/>
    <property type="evidence" value="ECO:0007669"/>
    <property type="project" value="TreeGrafter"/>
</dbReference>
<dbReference type="FunFam" id="1.10.260.40:FF:000005">
    <property type="entry name" value="One cut domain family member"/>
    <property type="match status" value="1"/>
</dbReference>
<evidence type="ECO:0000256" key="9">
    <source>
        <dbReference type="RuleBase" id="RU000682"/>
    </source>
</evidence>
<feature type="domain" description="Homeobox" evidence="11">
    <location>
        <begin position="161"/>
        <end position="221"/>
    </location>
</feature>
<dbReference type="SUPFAM" id="SSF47413">
    <property type="entry name" value="lambda repressor-like DNA-binding domains"/>
    <property type="match status" value="1"/>
</dbReference>
<dbReference type="GO" id="GO:0000981">
    <property type="term" value="F:DNA-binding transcription factor activity, RNA polymerase II-specific"/>
    <property type="evidence" value="ECO:0007669"/>
    <property type="project" value="TreeGrafter"/>
</dbReference>
<feature type="domain" description="CUT" evidence="12">
    <location>
        <begin position="61"/>
        <end position="147"/>
    </location>
</feature>
<evidence type="ECO:0000256" key="1">
    <source>
        <dbReference type="ARBA" id="ARBA00004123"/>
    </source>
</evidence>
<dbReference type="PROSITE" id="PS51042">
    <property type="entry name" value="CUT"/>
    <property type="match status" value="1"/>
</dbReference>
<dbReference type="Pfam" id="PF00046">
    <property type="entry name" value="Homeodomain"/>
    <property type="match status" value="1"/>
</dbReference>
<dbReference type="InterPro" id="IPR009057">
    <property type="entry name" value="Homeodomain-like_sf"/>
</dbReference>
<name>A0A3Q7PLG3_CALUR</name>
<dbReference type="SMART" id="SM00389">
    <property type="entry name" value="HOX"/>
    <property type="match status" value="1"/>
</dbReference>
<dbReference type="InterPro" id="IPR051649">
    <property type="entry name" value="CUT_Homeobox"/>
</dbReference>
<dbReference type="SMART" id="SM01109">
    <property type="entry name" value="CUT"/>
    <property type="match status" value="1"/>
</dbReference>
<dbReference type="PROSITE" id="PS50071">
    <property type="entry name" value="HOMEOBOX_2"/>
    <property type="match status" value="1"/>
</dbReference>
<dbReference type="GO" id="GO:0005634">
    <property type="term" value="C:nucleus"/>
    <property type="evidence" value="ECO:0007669"/>
    <property type="project" value="UniProtKB-SubCell"/>
</dbReference>
<evidence type="ECO:0000256" key="3">
    <source>
        <dbReference type="ARBA" id="ARBA00023015"/>
    </source>
</evidence>
<evidence type="ECO:0000256" key="5">
    <source>
        <dbReference type="ARBA" id="ARBA00023155"/>
    </source>
</evidence>
<evidence type="ECO:0000256" key="8">
    <source>
        <dbReference type="PROSITE-ProRule" id="PRU00108"/>
    </source>
</evidence>
<evidence type="ECO:0000313" key="13">
    <source>
        <dbReference type="Proteomes" id="UP000286641"/>
    </source>
</evidence>
<evidence type="ECO:0000256" key="6">
    <source>
        <dbReference type="ARBA" id="ARBA00023163"/>
    </source>
</evidence>
<accession>A0A3Q7PLG3</accession>
<dbReference type="FunFam" id="1.10.10.60:FF:000054">
    <property type="entry name" value="One cut domain family member"/>
    <property type="match status" value="1"/>
</dbReference>
<evidence type="ECO:0000256" key="4">
    <source>
        <dbReference type="ARBA" id="ARBA00023125"/>
    </source>
</evidence>
<dbReference type="PANTHER" id="PTHR14057">
    <property type="entry name" value="TRANSCRIPTION FACTOR ONECUT"/>
    <property type="match status" value="1"/>
</dbReference>